<dbReference type="SUPFAM" id="SSF103473">
    <property type="entry name" value="MFS general substrate transporter"/>
    <property type="match status" value="1"/>
</dbReference>
<evidence type="ECO:0000256" key="3">
    <source>
        <dbReference type="ARBA" id="ARBA00023136"/>
    </source>
</evidence>
<organism evidence="6 7">
    <name type="scientific">Sphingomonas jinjuensis</name>
    <dbReference type="NCBI Taxonomy" id="535907"/>
    <lineage>
        <taxon>Bacteria</taxon>
        <taxon>Pseudomonadati</taxon>
        <taxon>Pseudomonadota</taxon>
        <taxon>Alphaproteobacteria</taxon>
        <taxon>Sphingomonadales</taxon>
        <taxon>Sphingomonadaceae</taxon>
        <taxon>Sphingomonas</taxon>
    </lineage>
</organism>
<proteinExistence type="predicted"/>
<evidence type="ECO:0000313" key="6">
    <source>
        <dbReference type="EMBL" id="MBB4155501.1"/>
    </source>
</evidence>
<protein>
    <submittedName>
        <fullName evidence="6">MFS family permease</fullName>
    </submittedName>
</protein>
<dbReference type="InterPro" id="IPR036259">
    <property type="entry name" value="MFS_trans_sf"/>
</dbReference>
<keyword evidence="2 4" id="KW-1133">Transmembrane helix</keyword>
<dbReference type="PANTHER" id="PTHR42910:SF1">
    <property type="entry name" value="MAJOR FACILITATOR SUPERFAMILY (MFS) PROFILE DOMAIN-CONTAINING PROTEIN"/>
    <property type="match status" value="1"/>
</dbReference>
<feature type="transmembrane region" description="Helical" evidence="4">
    <location>
        <begin position="24"/>
        <end position="44"/>
    </location>
</feature>
<dbReference type="PROSITE" id="PS50850">
    <property type="entry name" value="MFS"/>
    <property type="match status" value="1"/>
</dbReference>
<keyword evidence="1 4" id="KW-0812">Transmembrane</keyword>
<evidence type="ECO:0000259" key="5">
    <source>
        <dbReference type="PROSITE" id="PS50850"/>
    </source>
</evidence>
<evidence type="ECO:0000313" key="7">
    <source>
        <dbReference type="Proteomes" id="UP000529795"/>
    </source>
</evidence>
<dbReference type="GO" id="GO:0022857">
    <property type="term" value="F:transmembrane transporter activity"/>
    <property type="evidence" value="ECO:0007669"/>
    <property type="project" value="InterPro"/>
</dbReference>
<dbReference type="Pfam" id="PF07690">
    <property type="entry name" value="MFS_1"/>
    <property type="match status" value="1"/>
</dbReference>
<gene>
    <name evidence="6" type="ORF">GGQ80_003424</name>
</gene>
<reference evidence="6 7" key="1">
    <citation type="submission" date="2020-08" db="EMBL/GenBank/DDBJ databases">
        <title>Genomic Encyclopedia of Type Strains, Phase IV (KMG-IV): sequencing the most valuable type-strain genomes for metagenomic binning, comparative biology and taxonomic classification.</title>
        <authorList>
            <person name="Goeker M."/>
        </authorList>
    </citation>
    <scope>NUCLEOTIDE SEQUENCE [LARGE SCALE GENOMIC DNA]</scope>
    <source>
        <strain evidence="6 7">YC6723</strain>
    </source>
</reference>
<evidence type="ECO:0000256" key="4">
    <source>
        <dbReference type="SAM" id="Phobius"/>
    </source>
</evidence>
<feature type="transmembrane region" description="Helical" evidence="4">
    <location>
        <begin position="82"/>
        <end position="105"/>
    </location>
</feature>
<sequence length="142" mass="14233">MTGIASVVAAPVAGRLADRGHSSVANIASVLLVAVGFGLAMAEIGNLSELWMLCAGAILIGAGVTGHAVFGQRDVFGMPPAVRARLNGVFMAAYFVSGALGSAVAGSAYALWGWRATCALGLTAAALAALRSVRSSRTMPVT</sequence>
<keyword evidence="3 4" id="KW-0472">Membrane</keyword>
<dbReference type="PANTHER" id="PTHR42910">
    <property type="entry name" value="TRANSPORTER SCO4007-RELATED"/>
    <property type="match status" value="1"/>
</dbReference>
<dbReference type="EMBL" id="JACIEV010000012">
    <property type="protein sequence ID" value="MBB4155501.1"/>
    <property type="molecule type" value="Genomic_DNA"/>
</dbReference>
<dbReference type="AlphaFoldDB" id="A0A840FF59"/>
<dbReference type="Proteomes" id="UP000529795">
    <property type="component" value="Unassembled WGS sequence"/>
</dbReference>
<feature type="transmembrane region" description="Helical" evidence="4">
    <location>
        <begin position="111"/>
        <end position="130"/>
    </location>
</feature>
<feature type="domain" description="Major facilitator superfamily (MFS) profile" evidence="5">
    <location>
        <begin position="1"/>
        <end position="142"/>
    </location>
</feature>
<dbReference type="InterPro" id="IPR020846">
    <property type="entry name" value="MFS_dom"/>
</dbReference>
<evidence type="ECO:0000256" key="2">
    <source>
        <dbReference type="ARBA" id="ARBA00022989"/>
    </source>
</evidence>
<name>A0A840FF59_9SPHN</name>
<accession>A0A840FF59</accession>
<dbReference type="InterPro" id="IPR011701">
    <property type="entry name" value="MFS"/>
</dbReference>
<evidence type="ECO:0000256" key="1">
    <source>
        <dbReference type="ARBA" id="ARBA00022692"/>
    </source>
</evidence>
<dbReference type="Gene3D" id="1.20.1250.20">
    <property type="entry name" value="MFS general substrate transporter like domains"/>
    <property type="match status" value="1"/>
</dbReference>
<keyword evidence="7" id="KW-1185">Reference proteome</keyword>
<feature type="transmembrane region" description="Helical" evidence="4">
    <location>
        <begin position="50"/>
        <end position="70"/>
    </location>
</feature>
<comment type="caution">
    <text evidence="6">The sequence shown here is derived from an EMBL/GenBank/DDBJ whole genome shotgun (WGS) entry which is preliminary data.</text>
</comment>